<name>A0A5C5U070_9GAMM</name>
<dbReference type="AlphaFoldDB" id="A0A5C5U070"/>
<dbReference type="EMBL" id="VOHE01000004">
    <property type="protein sequence ID" value="TWT18790.1"/>
    <property type="molecule type" value="Genomic_DNA"/>
</dbReference>
<sequence length="164" mass="16864">MSPVPTRAIRLSLAVLAALALLGGCQRAGNPIAAAIGHAARGAGDAGPAAAGDRDSLPLPPGFPDDVFLPAGYRVNSVMSLPQASVLSLSVPGDVDALLAAAEAAMREDGWTRTLSARHSADTAMLAFEKPGTAGTRNATLSFSRNVGDERVILGVQLRELRRQ</sequence>
<feature type="chain" id="PRO_5022950141" evidence="1">
    <location>
        <begin position="29"/>
        <end position="164"/>
    </location>
</feature>
<keyword evidence="3" id="KW-1185">Reference proteome</keyword>
<dbReference type="Proteomes" id="UP000315949">
    <property type="component" value="Unassembled WGS sequence"/>
</dbReference>
<comment type="caution">
    <text evidence="2">The sequence shown here is derived from an EMBL/GenBank/DDBJ whole genome shotgun (WGS) entry which is preliminary data.</text>
</comment>
<dbReference type="PROSITE" id="PS51257">
    <property type="entry name" value="PROKAR_LIPOPROTEIN"/>
    <property type="match status" value="1"/>
</dbReference>
<reference evidence="2 3" key="1">
    <citation type="submission" date="2019-07" db="EMBL/GenBank/DDBJ databases">
        <title>Luteimonas sp. YD-1 nov., isolated from acidic soil.</title>
        <authorList>
            <person name="Zhou J."/>
        </authorList>
    </citation>
    <scope>NUCLEOTIDE SEQUENCE [LARGE SCALE GENOMIC DNA]</scope>
    <source>
        <strain evidence="2 3">YD-1</strain>
    </source>
</reference>
<feature type="signal peptide" evidence="1">
    <location>
        <begin position="1"/>
        <end position="28"/>
    </location>
</feature>
<protein>
    <submittedName>
        <fullName evidence="2">Uncharacterized protein</fullName>
    </submittedName>
</protein>
<keyword evidence="1" id="KW-0732">Signal</keyword>
<accession>A0A5C5U070</accession>
<evidence type="ECO:0000256" key="1">
    <source>
        <dbReference type="SAM" id="SignalP"/>
    </source>
</evidence>
<gene>
    <name evidence="2" type="ORF">FQY79_09075</name>
</gene>
<organism evidence="2 3">
    <name type="scientific">Luteimonas wenzhouensis</name>
    <dbReference type="NCBI Taxonomy" id="2599615"/>
    <lineage>
        <taxon>Bacteria</taxon>
        <taxon>Pseudomonadati</taxon>
        <taxon>Pseudomonadota</taxon>
        <taxon>Gammaproteobacteria</taxon>
        <taxon>Lysobacterales</taxon>
        <taxon>Lysobacteraceae</taxon>
        <taxon>Luteimonas</taxon>
    </lineage>
</organism>
<evidence type="ECO:0000313" key="3">
    <source>
        <dbReference type="Proteomes" id="UP000315949"/>
    </source>
</evidence>
<dbReference type="RefSeq" id="WP_146312610.1">
    <property type="nucleotide sequence ID" value="NZ_VOHE01000004.1"/>
</dbReference>
<evidence type="ECO:0000313" key="2">
    <source>
        <dbReference type="EMBL" id="TWT18790.1"/>
    </source>
</evidence>
<dbReference type="OrthoDB" id="5975962at2"/>
<proteinExistence type="predicted"/>